<reference evidence="2 3" key="1">
    <citation type="journal article" date="2015" name="Genome Announc.">
        <title>Expanding the biotechnology potential of lactobacilli through comparative genomics of 213 strains and associated genera.</title>
        <authorList>
            <person name="Sun Z."/>
            <person name="Harris H.M."/>
            <person name="McCann A."/>
            <person name="Guo C."/>
            <person name="Argimon S."/>
            <person name="Zhang W."/>
            <person name="Yang X."/>
            <person name="Jeffery I.B."/>
            <person name="Cooney J.C."/>
            <person name="Kagawa T.F."/>
            <person name="Liu W."/>
            <person name="Song Y."/>
            <person name="Salvetti E."/>
            <person name="Wrobel A."/>
            <person name="Rasinkangas P."/>
            <person name="Parkhill J."/>
            <person name="Rea M.C."/>
            <person name="O'Sullivan O."/>
            <person name="Ritari J."/>
            <person name="Douillard F.P."/>
            <person name="Paul Ross R."/>
            <person name="Yang R."/>
            <person name="Briner A.E."/>
            <person name="Felis G.E."/>
            <person name="de Vos W.M."/>
            <person name="Barrangou R."/>
            <person name="Klaenhammer T.R."/>
            <person name="Caufield P.W."/>
            <person name="Cui Y."/>
            <person name="Zhang H."/>
            <person name="O'Toole P.W."/>
        </authorList>
    </citation>
    <scope>NUCLEOTIDE SEQUENCE [LARGE SCALE GENOMIC DNA]</scope>
    <source>
        <strain evidence="2 3">DSM 19906</strain>
    </source>
</reference>
<accession>A0A0R1P2H7</accession>
<organism evidence="2 3">
    <name type="scientific">Lentilactobacillus kisonensis DSM 19906 = JCM 15041</name>
    <dbReference type="NCBI Taxonomy" id="1423766"/>
    <lineage>
        <taxon>Bacteria</taxon>
        <taxon>Bacillati</taxon>
        <taxon>Bacillota</taxon>
        <taxon>Bacilli</taxon>
        <taxon>Lactobacillales</taxon>
        <taxon>Lactobacillaceae</taxon>
        <taxon>Lentilactobacillus</taxon>
    </lineage>
</organism>
<keyword evidence="1" id="KW-0472">Membrane</keyword>
<protein>
    <submittedName>
        <fullName evidence="2">Uncharacterized protein</fullName>
    </submittedName>
</protein>
<feature type="transmembrane region" description="Helical" evidence="1">
    <location>
        <begin position="115"/>
        <end position="134"/>
    </location>
</feature>
<feature type="transmembrane region" description="Helical" evidence="1">
    <location>
        <begin position="146"/>
        <end position="172"/>
    </location>
</feature>
<keyword evidence="1" id="KW-1133">Transmembrane helix</keyword>
<dbReference type="RefSeq" id="WP_008857846.1">
    <property type="nucleotide sequence ID" value="NZ_AZEB01000002.1"/>
</dbReference>
<keyword evidence="3" id="KW-1185">Reference proteome</keyword>
<comment type="caution">
    <text evidence="2">The sequence shown here is derived from an EMBL/GenBank/DDBJ whole genome shotgun (WGS) entry which is preliminary data.</text>
</comment>
<feature type="transmembrane region" description="Helical" evidence="1">
    <location>
        <begin position="80"/>
        <end position="103"/>
    </location>
</feature>
<dbReference type="AlphaFoldDB" id="A0A0R1P2H7"/>
<evidence type="ECO:0000256" key="1">
    <source>
        <dbReference type="SAM" id="Phobius"/>
    </source>
</evidence>
<dbReference type="InterPro" id="IPR017195">
    <property type="entry name" value="ABC_thiamin-permease_prd"/>
</dbReference>
<dbReference type="PATRIC" id="fig|1423766.4.peg.1102"/>
<feature type="transmembrane region" description="Helical" evidence="1">
    <location>
        <begin position="12"/>
        <end position="37"/>
    </location>
</feature>
<gene>
    <name evidence="2" type="ORF">FC98_GL001069</name>
</gene>
<dbReference type="EMBL" id="AZEB01000002">
    <property type="protein sequence ID" value="KRL23035.1"/>
    <property type="molecule type" value="Genomic_DNA"/>
</dbReference>
<sequence length="189" mass="20614">MRRFSLKDVITLTLIALFFGVIYWILGPIYTTLTAALTPFGLAPAANDILEGVWVMAGPLAGLLFRVPGSSTLVETLASIVEMFIGGQFGAAAVIAGFVQGIGAELGYLVTGYKVWNWISLSLSVVFVTVITFIREMIFYGYSKYSPTLVIVLFIIRLISTFIFSGVVNMLIVKMLQRSHVVNSDDSAK</sequence>
<evidence type="ECO:0000313" key="2">
    <source>
        <dbReference type="EMBL" id="KRL23035.1"/>
    </source>
</evidence>
<name>A0A0R1P2H7_9LACO</name>
<evidence type="ECO:0000313" key="3">
    <source>
        <dbReference type="Proteomes" id="UP000051439"/>
    </source>
</evidence>
<dbReference type="PIRSF" id="PIRSF037394">
    <property type="entry name" value="ABC_thiamine-permease_YkoE_prd"/>
    <property type="match status" value="1"/>
</dbReference>
<proteinExistence type="predicted"/>
<keyword evidence="1" id="KW-0812">Transmembrane</keyword>
<dbReference type="Proteomes" id="UP000051439">
    <property type="component" value="Unassembled WGS sequence"/>
</dbReference>
<dbReference type="Pfam" id="PF09819">
    <property type="entry name" value="ABC_cobalt"/>
    <property type="match status" value="1"/>
</dbReference>